<keyword evidence="2" id="KW-1185">Reference proteome</keyword>
<dbReference type="AlphaFoldDB" id="A0A3G9IYH9"/>
<dbReference type="EMBL" id="AP019307">
    <property type="protein sequence ID" value="BBH16224.1"/>
    <property type="molecule type" value="Genomic_DNA"/>
</dbReference>
<name>A0A3G9IYH9_9ACTN</name>
<dbReference type="KEGG" id="nbe:Back2_05110"/>
<accession>A0A3G9IYH9</accession>
<protein>
    <submittedName>
        <fullName evidence="1">Uncharacterized protein</fullName>
    </submittedName>
</protein>
<proteinExistence type="predicted"/>
<dbReference type="OrthoDB" id="5197273at2"/>
<dbReference type="Proteomes" id="UP000271573">
    <property type="component" value="Chromosome"/>
</dbReference>
<evidence type="ECO:0000313" key="1">
    <source>
        <dbReference type="EMBL" id="BBH16224.1"/>
    </source>
</evidence>
<organism evidence="1 2">
    <name type="scientific">Nocardioides baekrokdamisoli</name>
    <dbReference type="NCBI Taxonomy" id="1804624"/>
    <lineage>
        <taxon>Bacteria</taxon>
        <taxon>Bacillati</taxon>
        <taxon>Actinomycetota</taxon>
        <taxon>Actinomycetes</taxon>
        <taxon>Propionibacteriales</taxon>
        <taxon>Nocardioidaceae</taxon>
        <taxon>Nocardioides</taxon>
    </lineage>
</organism>
<dbReference type="RefSeq" id="WP_125566480.1">
    <property type="nucleotide sequence ID" value="NZ_AP019307.1"/>
</dbReference>
<reference evidence="1 2" key="1">
    <citation type="submission" date="2018-11" db="EMBL/GenBank/DDBJ databases">
        <title>Complete genome sequence of Nocardioides baekrokdamisoli strain KCTC 39748.</title>
        <authorList>
            <person name="Kang S.W."/>
            <person name="Lee K.C."/>
            <person name="Kim K.K."/>
            <person name="Kim J.S."/>
            <person name="Kim D.S."/>
            <person name="Ko S.H."/>
            <person name="Yang S.H."/>
            <person name="Shin Y.K."/>
            <person name="Lee J.S."/>
        </authorList>
    </citation>
    <scope>NUCLEOTIDE SEQUENCE [LARGE SCALE GENOMIC DNA]</scope>
    <source>
        <strain evidence="1 2">KCTC 39748</strain>
    </source>
</reference>
<gene>
    <name evidence="1" type="ORF">Back2_05110</name>
</gene>
<evidence type="ECO:0000313" key="2">
    <source>
        <dbReference type="Proteomes" id="UP000271573"/>
    </source>
</evidence>
<sequence length="90" mass="10405">MATEIFRTNWRGWASSSEGYAVRIVGRNDLQYRDESGIHHIFIEPMTKWTEIVVDTEAIPRSPLLPEGELLNRLRRVFAFRGWTLIESGG</sequence>